<organism evidence="1">
    <name type="scientific">Arundo donax</name>
    <name type="common">Giant reed</name>
    <name type="synonym">Donax arundinaceus</name>
    <dbReference type="NCBI Taxonomy" id="35708"/>
    <lineage>
        <taxon>Eukaryota</taxon>
        <taxon>Viridiplantae</taxon>
        <taxon>Streptophyta</taxon>
        <taxon>Embryophyta</taxon>
        <taxon>Tracheophyta</taxon>
        <taxon>Spermatophyta</taxon>
        <taxon>Magnoliopsida</taxon>
        <taxon>Liliopsida</taxon>
        <taxon>Poales</taxon>
        <taxon>Poaceae</taxon>
        <taxon>PACMAD clade</taxon>
        <taxon>Arundinoideae</taxon>
        <taxon>Arundineae</taxon>
        <taxon>Arundo</taxon>
    </lineage>
</organism>
<dbReference type="AlphaFoldDB" id="A0A0A9C708"/>
<accession>A0A0A9C708</accession>
<dbReference type="EMBL" id="GBRH01228725">
    <property type="protein sequence ID" value="JAD69170.1"/>
    <property type="molecule type" value="Transcribed_RNA"/>
</dbReference>
<proteinExistence type="predicted"/>
<reference evidence="1" key="2">
    <citation type="journal article" date="2015" name="Data Brief">
        <title>Shoot transcriptome of the giant reed, Arundo donax.</title>
        <authorList>
            <person name="Barrero R.A."/>
            <person name="Guerrero F.D."/>
            <person name="Moolhuijzen P."/>
            <person name="Goolsby J.A."/>
            <person name="Tidwell J."/>
            <person name="Bellgard S.E."/>
            <person name="Bellgard M.I."/>
        </authorList>
    </citation>
    <scope>NUCLEOTIDE SEQUENCE</scope>
    <source>
        <tissue evidence="1">Shoot tissue taken approximately 20 cm above the soil surface</tissue>
    </source>
</reference>
<evidence type="ECO:0000313" key="1">
    <source>
        <dbReference type="EMBL" id="JAD69170.1"/>
    </source>
</evidence>
<protein>
    <submittedName>
        <fullName evidence="1">Uncharacterized protein</fullName>
    </submittedName>
</protein>
<reference evidence="1" key="1">
    <citation type="submission" date="2014-09" db="EMBL/GenBank/DDBJ databases">
        <authorList>
            <person name="Magalhaes I.L.F."/>
            <person name="Oliveira U."/>
            <person name="Santos F.R."/>
            <person name="Vidigal T.H.D.A."/>
            <person name="Brescovit A.D."/>
            <person name="Santos A.J."/>
        </authorList>
    </citation>
    <scope>NUCLEOTIDE SEQUENCE</scope>
    <source>
        <tissue evidence="1">Shoot tissue taken approximately 20 cm above the soil surface</tissue>
    </source>
</reference>
<sequence>MIIVSPFPYKQIAFPLLFIYTGRVNFESTFCFIHGAHI</sequence>
<name>A0A0A9C708_ARUDO</name>